<organism evidence="1 2">
    <name type="scientific">Sphingomonas hengshuiensis</name>
    <dbReference type="NCBI Taxonomy" id="1609977"/>
    <lineage>
        <taxon>Bacteria</taxon>
        <taxon>Pseudomonadati</taxon>
        <taxon>Pseudomonadota</taxon>
        <taxon>Alphaproteobacteria</taxon>
        <taxon>Sphingomonadales</taxon>
        <taxon>Sphingomonadaceae</taxon>
        <taxon>Sphingomonas</taxon>
    </lineage>
</organism>
<keyword evidence="2" id="KW-1185">Reference proteome</keyword>
<dbReference type="AlphaFoldDB" id="A0A7U4J9H2"/>
<accession>A0A7U4J9H2</accession>
<evidence type="ECO:0000313" key="2">
    <source>
        <dbReference type="Proteomes" id="UP000032300"/>
    </source>
</evidence>
<name>A0A7U4J9H2_9SPHN</name>
<dbReference type="KEGG" id="sphi:TS85_14455"/>
<dbReference type="RefSeq" id="WP_044333101.1">
    <property type="nucleotide sequence ID" value="NZ_CP010836.1"/>
</dbReference>
<reference evidence="1 2" key="2">
    <citation type="submission" date="2015-02" db="EMBL/GenBank/DDBJ databases">
        <title>The complete genome of Sphingomonas hengshuiensis sp. WHSC-8 isolated from soil of Hengshui Lake.</title>
        <authorList>
            <person name="Wei S."/>
            <person name="Guo J."/>
            <person name="Su C."/>
            <person name="Wu R."/>
            <person name="Zhang Z."/>
            <person name="Liang K."/>
            <person name="Li H."/>
            <person name="Wang T."/>
            <person name="Liu H."/>
            <person name="Zhang C."/>
            <person name="Li Z."/>
            <person name="Wang Q."/>
            <person name="Meng J."/>
        </authorList>
    </citation>
    <scope>NUCLEOTIDE SEQUENCE [LARGE SCALE GENOMIC DNA]</scope>
    <source>
        <strain evidence="1 2">WHSC-8</strain>
    </source>
</reference>
<gene>
    <name evidence="1" type="ORF">TS85_14455</name>
</gene>
<dbReference type="Proteomes" id="UP000032300">
    <property type="component" value="Chromosome"/>
</dbReference>
<dbReference type="EMBL" id="CP010836">
    <property type="protein sequence ID" value="AJP72716.1"/>
    <property type="molecule type" value="Genomic_DNA"/>
</dbReference>
<proteinExistence type="predicted"/>
<sequence length="281" mass="30779">MTIALDLCPSEALASVAAGLRAGSIVPYLGPGVAAAGALATPMTPEALAAFFGTKVALPKRARGNAWASAQHIESFKHRRTVTAYMDEAFGVPVPPTPFHARLAALGLPLIVDSWYTGEMRQALAQHDDWAEVQGITRAGIGEDRWFRFYGPDGGEIDARRAAAAATLLYTPHGSTIPARNFLISDADYVEVLTEIDIQTPIAECVRERRTGRSFLFAGCRFHDQLLRSYARQIMKRSSDTHYAIVDLQQLTRNERRFLDEQNITPIDTPLDTALEQLIAG</sequence>
<protein>
    <submittedName>
        <fullName evidence="1">Transcriptional regulator</fullName>
    </submittedName>
</protein>
<evidence type="ECO:0000313" key="1">
    <source>
        <dbReference type="EMBL" id="AJP72716.1"/>
    </source>
</evidence>
<reference evidence="1 2" key="1">
    <citation type="journal article" date="2015" name="Int. J. Syst. Evol. Microbiol.">
        <title>Sphingomonas hengshuiensis sp. nov., isolated from lake wetland.</title>
        <authorList>
            <person name="Wei S."/>
            <person name="Wang T."/>
            <person name="Liu H."/>
            <person name="Zhang C."/>
            <person name="Guo J."/>
            <person name="Wang Q."/>
            <person name="Liang K."/>
            <person name="Zhang Z."/>
        </authorList>
    </citation>
    <scope>NUCLEOTIDE SEQUENCE [LARGE SCALE GENOMIC DNA]</scope>
    <source>
        <strain evidence="1 2">WHSC-8</strain>
    </source>
</reference>
<dbReference type="OrthoDB" id="9802053at2"/>
<dbReference type="Pfam" id="PF13289">
    <property type="entry name" value="SIR2_2"/>
    <property type="match status" value="1"/>
</dbReference>